<protein>
    <submittedName>
        <fullName evidence="1">EOG090X0ARU</fullName>
    </submittedName>
</protein>
<dbReference type="PANTHER" id="PTHR15924">
    <property type="entry name" value="CLE"/>
    <property type="match status" value="1"/>
</dbReference>
<proteinExistence type="evidence at transcript level"/>
<dbReference type="EMBL" id="LR000358">
    <property type="protein sequence ID" value="SVE69977.1"/>
    <property type="molecule type" value="mRNA"/>
</dbReference>
<gene>
    <name evidence="1" type="primary">EOG090X0ARU</name>
</gene>
<dbReference type="AlphaFoldDB" id="A0A4Y7LLH6"/>
<name>A0A4Y7LLH6_9CRUS</name>
<accession>A0A4Y7LLH6</accession>
<sequence>MFKRKLQALGYPNPDVFNSSDEKHFRNIVIWLEDQKVRRYKIEERESLRNSSENDWDAMLKQYLADLDCPYSQASRPEILDWLLSLSVHLEFSEKAAIYKGESQSQQGQTVSNINPLENLDFTSDDFKTGVYQLADHLKVPRHPDHLITLEAVASLITEKFNAETIKDASTKFPSKGTPIDFTSLDFGLNIKESNLSQAAKSLRYLFIHDMRGLQTKINECLVAVQSLTANPKTDSKLGKVGF</sequence>
<dbReference type="InterPro" id="IPR019265">
    <property type="entry name" value="RTRAF"/>
</dbReference>
<evidence type="ECO:0000313" key="1">
    <source>
        <dbReference type="EMBL" id="SVE69977.1"/>
    </source>
</evidence>
<organism evidence="1">
    <name type="scientific">Eubosmina coregoni</name>
    <dbReference type="NCBI Taxonomy" id="186181"/>
    <lineage>
        <taxon>Eukaryota</taxon>
        <taxon>Metazoa</taxon>
        <taxon>Ecdysozoa</taxon>
        <taxon>Arthropoda</taxon>
        <taxon>Crustacea</taxon>
        <taxon>Branchiopoda</taxon>
        <taxon>Diplostraca</taxon>
        <taxon>Cladocera</taxon>
        <taxon>Anomopoda</taxon>
        <taxon>Bosminidae</taxon>
        <taxon>Eubosmina</taxon>
    </lineage>
</organism>
<reference evidence="1" key="1">
    <citation type="submission" date="2018-08" db="EMBL/GenBank/DDBJ databases">
        <authorList>
            <person name="Cornetti L."/>
        </authorList>
    </citation>
    <scope>NUCLEOTIDE SEQUENCE</scope>
    <source>
        <strain evidence="1">FI-BAL1-1</strain>
    </source>
</reference>
<dbReference type="Pfam" id="PF10036">
    <property type="entry name" value="RLL"/>
    <property type="match status" value="1"/>
</dbReference>